<dbReference type="InterPro" id="IPR041614">
    <property type="entry name" value="DprA_WH"/>
</dbReference>
<dbReference type="EMBL" id="VXRG01000100">
    <property type="protein sequence ID" value="MXY94135.1"/>
    <property type="molecule type" value="Genomic_DNA"/>
</dbReference>
<proteinExistence type="inferred from homology"/>
<dbReference type="AlphaFoldDB" id="A0A6B0YVH5"/>
<protein>
    <submittedName>
        <fullName evidence="3">DNA-protecting protein DprA</fullName>
    </submittedName>
</protein>
<name>A0A6B0YVH5_9CHLR</name>
<dbReference type="InterPro" id="IPR057666">
    <property type="entry name" value="DrpA_SLOG"/>
</dbReference>
<sequence length="360" mass="38790">MDERAFWIAFNRVPGIGPARLSALLEKCGGIAEAWKAPIQTLQEAGLDRRSIENLLNARQRLDPKAELDRVLRSGCGVFCWDLDCYPANLRKVPQPPPVLYVRGQLEEQDELAVAIVGTRQASTYGREVARELGTELGRHGITVISGLALGVDAIAHQAALDAGGRTIAVLGSGVDQIYPARNRKLALQIIEQGALVSEYPMGTRPEASNFPPRNRIISGLSLAVIVVEAGKRSGALITASFAAEQSRDVFAVPGSILSPGSTGCNRLIRDGAIPVTSTSDLLERLQIADAVAQQEARVTVPASPTEEMILQHISTEPQHMNEIVRAAPLETSEVSSLLAMMELKGLVRQVGLLQYVRVN</sequence>
<evidence type="ECO:0000259" key="2">
    <source>
        <dbReference type="PROSITE" id="PS50008"/>
    </source>
</evidence>
<dbReference type="Gene3D" id="1.10.10.10">
    <property type="entry name" value="Winged helix-like DNA-binding domain superfamily/Winged helix DNA-binding domain"/>
    <property type="match status" value="1"/>
</dbReference>
<dbReference type="GO" id="GO:0035556">
    <property type="term" value="P:intracellular signal transduction"/>
    <property type="evidence" value="ECO:0007669"/>
    <property type="project" value="InterPro"/>
</dbReference>
<dbReference type="InterPro" id="IPR010994">
    <property type="entry name" value="RuvA_2-like"/>
</dbReference>
<evidence type="ECO:0000313" key="3">
    <source>
        <dbReference type="EMBL" id="MXY94135.1"/>
    </source>
</evidence>
<dbReference type="SUPFAM" id="SSF102405">
    <property type="entry name" value="MCP/YpsA-like"/>
    <property type="match status" value="1"/>
</dbReference>
<dbReference type="SUPFAM" id="SSF47781">
    <property type="entry name" value="RuvA domain 2-like"/>
    <property type="match status" value="1"/>
</dbReference>
<dbReference type="GO" id="GO:0009294">
    <property type="term" value="P:DNA-mediated transformation"/>
    <property type="evidence" value="ECO:0007669"/>
    <property type="project" value="InterPro"/>
</dbReference>
<gene>
    <name evidence="3" type="primary">dprA</name>
    <name evidence="3" type="ORF">F4Y42_11900</name>
</gene>
<reference evidence="3" key="1">
    <citation type="submission" date="2019-09" db="EMBL/GenBank/DDBJ databases">
        <title>Characterisation of the sponge microbiome using genome-centric metagenomics.</title>
        <authorList>
            <person name="Engelberts J.P."/>
            <person name="Robbins S.J."/>
            <person name="De Goeij J.M."/>
            <person name="Aranda M."/>
            <person name="Bell S.C."/>
            <person name="Webster N.S."/>
        </authorList>
    </citation>
    <scope>NUCLEOTIDE SEQUENCE</scope>
    <source>
        <strain evidence="3">SB0664_bin_27</strain>
    </source>
</reference>
<organism evidence="3">
    <name type="scientific">Caldilineaceae bacterium SB0664_bin_27</name>
    <dbReference type="NCBI Taxonomy" id="2605260"/>
    <lineage>
        <taxon>Bacteria</taxon>
        <taxon>Bacillati</taxon>
        <taxon>Chloroflexota</taxon>
        <taxon>Caldilineae</taxon>
        <taxon>Caldilineales</taxon>
        <taxon>Caldilineaceae</taxon>
    </lineage>
</organism>
<comment type="caution">
    <text evidence="3">The sequence shown here is derived from an EMBL/GenBank/DDBJ whole genome shotgun (WGS) entry which is preliminary data.</text>
</comment>
<dbReference type="PANTHER" id="PTHR43022">
    <property type="entry name" value="PROTEIN SMF"/>
    <property type="match status" value="1"/>
</dbReference>
<dbReference type="InterPro" id="IPR001711">
    <property type="entry name" value="PLipase_C_Pinositol-sp_Y"/>
</dbReference>
<dbReference type="InterPro" id="IPR003488">
    <property type="entry name" value="DprA"/>
</dbReference>
<dbReference type="Pfam" id="PF02481">
    <property type="entry name" value="DNA_processg_A"/>
    <property type="match status" value="1"/>
</dbReference>
<dbReference type="Gene3D" id="3.40.50.450">
    <property type="match status" value="1"/>
</dbReference>
<dbReference type="GO" id="GO:0004435">
    <property type="term" value="F:phosphatidylinositol-4,5-bisphosphate phospholipase C activity"/>
    <property type="evidence" value="ECO:0007669"/>
    <property type="project" value="InterPro"/>
</dbReference>
<accession>A0A6B0YVH5</accession>
<dbReference type="Pfam" id="PF17782">
    <property type="entry name" value="WHD_DprA"/>
    <property type="match status" value="1"/>
</dbReference>
<dbReference type="PANTHER" id="PTHR43022:SF1">
    <property type="entry name" value="PROTEIN SMF"/>
    <property type="match status" value="1"/>
</dbReference>
<dbReference type="InterPro" id="IPR036388">
    <property type="entry name" value="WH-like_DNA-bd_sf"/>
</dbReference>
<evidence type="ECO:0000256" key="1">
    <source>
        <dbReference type="ARBA" id="ARBA00006525"/>
    </source>
</evidence>
<dbReference type="NCBIfam" id="TIGR00732">
    <property type="entry name" value="dprA"/>
    <property type="match status" value="1"/>
</dbReference>
<dbReference type="GO" id="GO:0006629">
    <property type="term" value="P:lipid metabolic process"/>
    <property type="evidence" value="ECO:0007669"/>
    <property type="project" value="InterPro"/>
</dbReference>
<dbReference type="PROSITE" id="PS50008">
    <property type="entry name" value="PIPLC_Y_DOMAIN"/>
    <property type="match status" value="1"/>
</dbReference>
<feature type="domain" description="PI-PLC Y-box" evidence="2">
    <location>
        <begin position="196"/>
        <end position="260"/>
    </location>
</feature>
<comment type="similarity">
    <text evidence="1">Belongs to the DprA/Smf family.</text>
</comment>